<evidence type="ECO:0000313" key="2">
    <source>
        <dbReference type="EnsemblPlants" id="AET6Gv20346300.10"/>
    </source>
</evidence>
<dbReference type="Gramene" id="AET6Gv20346300.10">
    <property type="protein sequence ID" value="AET6Gv20346300.10"/>
    <property type="gene ID" value="AET6Gv20346300"/>
</dbReference>
<dbReference type="RefSeq" id="XP_040248060.1">
    <property type="nucleotide sequence ID" value="XM_040392126.3"/>
</dbReference>
<dbReference type="Pfam" id="PF20241">
    <property type="entry name" value="DUF6598"/>
    <property type="match status" value="1"/>
</dbReference>
<evidence type="ECO:0000313" key="3">
    <source>
        <dbReference type="Proteomes" id="UP000015105"/>
    </source>
</evidence>
<accession>A0A453NEN5</accession>
<dbReference type="PANTHER" id="PTHR33065:SF193">
    <property type="entry name" value="DUF6598 DOMAIN-CONTAINING PROTEIN"/>
    <property type="match status" value="1"/>
</dbReference>
<dbReference type="GeneID" id="109767183"/>
<keyword evidence="3" id="KW-1185">Reference proteome</keyword>
<reference evidence="3" key="2">
    <citation type="journal article" date="2017" name="Nat. Plants">
        <title>The Aegilops tauschii genome reveals multiple impacts of transposons.</title>
        <authorList>
            <person name="Zhao G."/>
            <person name="Zou C."/>
            <person name="Li K."/>
            <person name="Wang K."/>
            <person name="Li T."/>
            <person name="Gao L."/>
            <person name="Zhang X."/>
            <person name="Wang H."/>
            <person name="Yang Z."/>
            <person name="Liu X."/>
            <person name="Jiang W."/>
            <person name="Mao L."/>
            <person name="Kong X."/>
            <person name="Jiao Y."/>
            <person name="Jia J."/>
        </authorList>
    </citation>
    <scope>NUCLEOTIDE SEQUENCE [LARGE SCALE GENOMIC DNA]</scope>
    <source>
        <strain evidence="3">cv. AL8/78</strain>
    </source>
</reference>
<reference evidence="2" key="4">
    <citation type="submission" date="2019-03" db="UniProtKB">
        <authorList>
            <consortium name="EnsemblPlants"/>
        </authorList>
    </citation>
    <scope>IDENTIFICATION</scope>
</reference>
<dbReference type="EnsemblPlants" id="AET6Gv20346300.10">
    <property type="protein sequence ID" value="AET6Gv20346300.10"/>
    <property type="gene ID" value="AET6Gv20346300"/>
</dbReference>
<dbReference type="AlphaFoldDB" id="A0A453NEN5"/>
<feature type="domain" description="DUF6598" evidence="1">
    <location>
        <begin position="165"/>
        <end position="317"/>
    </location>
</feature>
<dbReference type="InterPro" id="IPR046533">
    <property type="entry name" value="DUF6598"/>
</dbReference>
<proteinExistence type="predicted"/>
<reference evidence="3" key="1">
    <citation type="journal article" date="2014" name="Science">
        <title>Ancient hybridizations among the ancestral genomes of bread wheat.</title>
        <authorList>
            <consortium name="International Wheat Genome Sequencing Consortium,"/>
            <person name="Marcussen T."/>
            <person name="Sandve S.R."/>
            <person name="Heier L."/>
            <person name="Spannagl M."/>
            <person name="Pfeifer M."/>
            <person name="Jakobsen K.S."/>
            <person name="Wulff B.B."/>
            <person name="Steuernagel B."/>
            <person name="Mayer K.F."/>
            <person name="Olsen O.A."/>
        </authorList>
    </citation>
    <scope>NUCLEOTIDE SEQUENCE [LARGE SCALE GENOMIC DNA]</scope>
    <source>
        <strain evidence="3">cv. AL8/78</strain>
    </source>
</reference>
<sequence>MQSVSRSIIGLCAGTIGSAPPRSWPPALGRWRSCVGRVVSAPPRWWPIAREGRDASLLLSSSAHSNRHLDLLSSCNKEKQNKPHSYKPEGCATIKCLDTANTREKVTSVKKLTNEVTDSNPTKVADIFIPRIFSNSSHRDGAIYKNKLFTENWFDIDITDHNEKFDMRIKNGGQEEEDLQLIDGAISCHDRRSWKPVKHRIKGNCGAVDMSFACVDQAVEATIEVVISEVHSSFSLSLRSFVYVLEDYEEIQLFHGSIDQSCGLRRFVLAVSHGDMMILKFRFGNSNVERRRSFKAELYGCSSRQIKHELANISVKVNWSTNSAF</sequence>
<dbReference type="Proteomes" id="UP000015105">
    <property type="component" value="Chromosome 6D"/>
</dbReference>
<evidence type="ECO:0000259" key="1">
    <source>
        <dbReference type="Pfam" id="PF20241"/>
    </source>
</evidence>
<organism evidence="2 3">
    <name type="scientific">Aegilops tauschii subsp. strangulata</name>
    <name type="common">Goatgrass</name>
    <dbReference type="NCBI Taxonomy" id="200361"/>
    <lineage>
        <taxon>Eukaryota</taxon>
        <taxon>Viridiplantae</taxon>
        <taxon>Streptophyta</taxon>
        <taxon>Embryophyta</taxon>
        <taxon>Tracheophyta</taxon>
        <taxon>Spermatophyta</taxon>
        <taxon>Magnoliopsida</taxon>
        <taxon>Liliopsida</taxon>
        <taxon>Poales</taxon>
        <taxon>Poaceae</taxon>
        <taxon>BOP clade</taxon>
        <taxon>Pooideae</taxon>
        <taxon>Triticodae</taxon>
        <taxon>Triticeae</taxon>
        <taxon>Triticinae</taxon>
        <taxon>Aegilops</taxon>
    </lineage>
</organism>
<reference evidence="2" key="3">
    <citation type="journal article" date="2017" name="Nature">
        <title>Genome sequence of the progenitor of the wheat D genome Aegilops tauschii.</title>
        <authorList>
            <person name="Luo M.C."/>
            <person name="Gu Y.Q."/>
            <person name="Puiu D."/>
            <person name="Wang H."/>
            <person name="Twardziok S.O."/>
            <person name="Deal K.R."/>
            <person name="Huo N."/>
            <person name="Zhu T."/>
            <person name="Wang L."/>
            <person name="Wang Y."/>
            <person name="McGuire P.E."/>
            <person name="Liu S."/>
            <person name="Long H."/>
            <person name="Ramasamy R.K."/>
            <person name="Rodriguez J.C."/>
            <person name="Van S.L."/>
            <person name="Yuan L."/>
            <person name="Wang Z."/>
            <person name="Xia Z."/>
            <person name="Xiao L."/>
            <person name="Anderson O.D."/>
            <person name="Ouyang S."/>
            <person name="Liang Y."/>
            <person name="Zimin A.V."/>
            <person name="Pertea G."/>
            <person name="Qi P."/>
            <person name="Bennetzen J.L."/>
            <person name="Dai X."/>
            <person name="Dawson M.W."/>
            <person name="Muller H.G."/>
            <person name="Kugler K."/>
            <person name="Rivarola-Duarte L."/>
            <person name="Spannagl M."/>
            <person name="Mayer K.F.X."/>
            <person name="Lu F.H."/>
            <person name="Bevan M.W."/>
            <person name="Leroy P."/>
            <person name="Li P."/>
            <person name="You F.M."/>
            <person name="Sun Q."/>
            <person name="Liu Z."/>
            <person name="Lyons E."/>
            <person name="Wicker T."/>
            <person name="Salzberg S.L."/>
            <person name="Devos K.M."/>
            <person name="Dvorak J."/>
        </authorList>
    </citation>
    <scope>NUCLEOTIDE SEQUENCE [LARGE SCALE GENOMIC DNA]</scope>
    <source>
        <strain evidence="2">cv. AL8/78</strain>
    </source>
</reference>
<reference evidence="2" key="5">
    <citation type="journal article" date="2021" name="G3 (Bethesda)">
        <title>Aegilops tauschii genome assembly Aet v5.0 features greater sequence contiguity and improved annotation.</title>
        <authorList>
            <person name="Wang L."/>
            <person name="Zhu T."/>
            <person name="Rodriguez J.C."/>
            <person name="Deal K.R."/>
            <person name="Dubcovsky J."/>
            <person name="McGuire P.E."/>
            <person name="Lux T."/>
            <person name="Spannagl M."/>
            <person name="Mayer K.F.X."/>
            <person name="Baldrich P."/>
            <person name="Meyers B.C."/>
            <person name="Huo N."/>
            <person name="Gu Y.Q."/>
            <person name="Zhou H."/>
            <person name="Devos K.M."/>
            <person name="Bennetzen J.L."/>
            <person name="Unver T."/>
            <person name="Budak H."/>
            <person name="Gulick P.J."/>
            <person name="Galiba G."/>
            <person name="Kalapos B."/>
            <person name="Nelson D.R."/>
            <person name="Li P."/>
            <person name="You F.M."/>
            <person name="Luo M.C."/>
            <person name="Dvorak J."/>
        </authorList>
    </citation>
    <scope>NUCLEOTIDE SEQUENCE [LARGE SCALE GENOMIC DNA]</scope>
    <source>
        <strain evidence="2">cv. AL8/78</strain>
    </source>
</reference>
<dbReference type="PANTHER" id="PTHR33065">
    <property type="entry name" value="OS07G0486400 PROTEIN"/>
    <property type="match status" value="1"/>
</dbReference>
<name>A0A453NEN5_AEGTS</name>
<protein>
    <recommendedName>
        <fullName evidence="1">DUF6598 domain-containing protein</fullName>
    </recommendedName>
</protein>